<dbReference type="Gene3D" id="3.40.50.1820">
    <property type="entry name" value="alpha/beta hydrolase"/>
    <property type="match status" value="1"/>
</dbReference>
<keyword evidence="1" id="KW-0732">Signal</keyword>
<sequence length="340" mass="36455">MSWDTAMKLNRLLPPAALALSLIGAALPGHAAETTRVLTRESVIARYADAQSRFIDVDGVDVHYKDEGSGPVLLLVHGTLGDLSDWDAWAAVLSRHYRVLRLDLPAFGLTGPLRSGNYSVDRWLSLVDAFMDRLGAERFAIAGTSYGGLVAFRYAATRTDRVTGLILANSAGIQTGKGPSEVEKPSAKARKIPDASVFSSPVITADDIEANLYHLLADEALVTPERVARKLAYANMRGRGEEAIAGRTLYERGDPQRVLAHVRAPALVLWGAANRALNIETAQAFADAMKNACRVDVRIYPEAGHMLMVDTAARSAADVQAFLASLAAAPACRARPAAQP</sequence>
<protein>
    <submittedName>
        <fullName evidence="3">Alpha/beta fold hydrolase</fullName>
    </submittedName>
</protein>
<dbReference type="EMBL" id="JBIGHV010000001">
    <property type="protein sequence ID" value="MFG6428911.1"/>
    <property type="molecule type" value="Genomic_DNA"/>
</dbReference>
<dbReference type="PANTHER" id="PTHR43798">
    <property type="entry name" value="MONOACYLGLYCEROL LIPASE"/>
    <property type="match status" value="1"/>
</dbReference>
<comment type="caution">
    <text evidence="3">The sequence shown here is derived from an EMBL/GenBank/DDBJ whole genome shotgun (WGS) entry which is preliminary data.</text>
</comment>
<accession>A0ABW7EZ28</accession>
<evidence type="ECO:0000313" key="3">
    <source>
        <dbReference type="EMBL" id="MFG6428911.1"/>
    </source>
</evidence>
<feature type="signal peptide" evidence="1">
    <location>
        <begin position="1"/>
        <end position="31"/>
    </location>
</feature>
<dbReference type="PRINTS" id="PR00111">
    <property type="entry name" value="ABHYDROLASE"/>
</dbReference>
<dbReference type="InterPro" id="IPR050266">
    <property type="entry name" value="AB_hydrolase_sf"/>
</dbReference>
<proteinExistence type="predicted"/>
<name>A0ABW7EZ28_9BURK</name>
<keyword evidence="4" id="KW-1185">Reference proteome</keyword>
<gene>
    <name evidence="3" type="ORF">ACG00Y_03255</name>
</gene>
<reference evidence="3 4" key="1">
    <citation type="submission" date="2024-08" db="EMBL/GenBank/DDBJ databases">
        <authorList>
            <person name="Lu H."/>
        </authorList>
    </citation>
    <scope>NUCLEOTIDE SEQUENCE [LARGE SCALE GENOMIC DNA]</scope>
    <source>
        <strain evidence="3 4">LYH14W</strain>
    </source>
</reference>
<dbReference type="InterPro" id="IPR029058">
    <property type="entry name" value="AB_hydrolase_fold"/>
</dbReference>
<evidence type="ECO:0000259" key="2">
    <source>
        <dbReference type="Pfam" id="PF00561"/>
    </source>
</evidence>
<evidence type="ECO:0000313" key="4">
    <source>
        <dbReference type="Proteomes" id="UP001606210"/>
    </source>
</evidence>
<dbReference type="SUPFAM" id="SSF53474">
    <property type="entry name" value="alpha/beta-Hydrolases"/>
    <property type="match status" value="1"/>
</dbReference>
<organism evidence="3 4">
    <name type="scientific">Pelomonas parva</name>
    <dbReference type="NCBI Taxonomy" id="3299032"/>
    <lineage>
        <taxon>Bacteria</taxon>
        <taxon>Pseudomonadati</taxon>
        <taxon>Pseudomonadota</taxon>
        <taxon>Betaproteobacteria</taxon>
        <taxon>Burkholderiales</taxon>
        <taxon>Sphaerotilaceae</taxon>
        <taxon>Roseateles</taxon>
    </lineage>
</organism>
<dbReference type="GO" id="GO:0016787">
    <property type="term" value="F:hydrolase activity"/>
    <property type="evidence" value="ECO:0007669"/>
    <property type="project" value="UniProtKB-KW"/>
</dbReference>
<keyword evidence="3" id="KW-0378">Hydrolase</keyword>
<dbReference type="Pfam" id="PF00561">
    <property type="entry name" value="Abhydrolase_1"/>
    <property type="match status" value="1"/>
</dbReference>
<dbReference type="InterPro" id="IPR000073">
    <property type="entry name" value="AB_hydrolase_1"/>
</dbReference>
<feature type="domain" description="AB hydrolase-1" evidence="2">
    <location>
        <begin position="71"/>
        <end position="310"/>
    </location>
</feature>
<evidence type="ECO:0000256" key="1">
    <source>
        <dbReference type="SAM" id="SignalP"/>
    </source>
</evidence>
<dbReference type="Proteomes" id="UP001606210">
    <property type="component" value="Unassembled WGS sequence"/>
</dbReference>
<feature type="chain" id="PRO_5046283601" evidence="1">
    <location>
        <begin position="32"/>
        <end position="340"/>
    </location>
</feature>